<dbReference type="SUPFAM" id="SSF53613">
    <property type="entry name" value="Ribokinase-like"/>
    <property type="match status" value="1"/>
</dbReference>
<evidence type="ECO:0000256" key="2">
    <source>
        <dbReference type="ARBA" id="ARBA00022777"/>
    </source>
</evidence>
<gene>
    <name evidence="4" type="ORF">HYR64_01810</name>
</gene>
<dbReference type="CDD" id="cd01172">
    <property type="entry name" value="RfaE_like"/>
    <property type="match status" value="1"/>
</dbReference>
<dbReference type="PANTHER" id="PTHR46969">
    <property type="entry name" value="BIFUNCTIONAL PROTEIN HLDE"/>
    <property type="match status" value="1"/>
</dbReference>
<dbReference type="EMBL" id="JACOSL010000012">
    <property type="protein sequence ID" value="MBI1755828.1"/>
    <property type="molecule type" value="Genomic_DNA"/>
</dbReference>
<dbReference type="PROSITE" id="PS00583">
    <property type="entry name" value="PFKB_KINASES_1"/>
    <property type="match status" value="1"/>
</dbReference>
<name>A0A931LQX4_FIMGI</name>
<accession>A0A931LQX4</accession>
<dbReference type="GO" id="GO:0033786">
    <property type="term" value="F:heptose-1-phosphate adenylyltransferase activity"/>
    <property type="evidence" value="ECO:0007669"/>
    <property type="project" value="TreeGrafter"/>
</dbReference>
<dbReference type="Pfam" id="PF00294">
    <property type="entry name" value="PfkB"/>
    <property type="match status" value="1"/>
</dbReference>
<dbReference type="PANTHER" id="PTHR46969:SF1">
    <property type="entry name" value="BIFUNCTIONAL PROTEIN HLDE"/>
    <property type="match status" value="1"/>
</dbReference>
<dbReference type="InterPro" id="IPR029056">
    <property type="entry name" value="Ribokinase-like"/>
</dbReference>
<evidence type="ECO:0000256" key="1">
    <source>
        <dbReference type="ARBA" id="ARBA00022679"/>
    </source>
</evidence>
<sequence length="328" mass="35329">MRYRDILDQFQNRKALVVGDLMLDEYVFGRATRISPEAPVMVVRQQSTKNLPGGAANVARNLIALGAKVSMVGVVGCDQAGETLEQTLVEHGVEIGGVVREPDRTTTRKMRVLADTAHQVLRIDHEDERDVSPKTERRLLDQAEMHLVDCDVVIVSDYLKGSVTPEIARRVIDLGRKRGIPVVANPKPQSLEHYRGCTLLSLNRYEAGEAVGAWRGLEDADALGAARTIRERIGVEAVLITLGESGMVVDGPWDAVIPAPRVEVYDTAGAGDTVVATVALGLSSHGFERSVFTLAAQTAASVVRRVGVATPAPQDLADIAALRDGEVS</sequence>
<dbReference type="InterPro" id="IPR002173">
    <property type="entry name" value="Carboh/pur_kinase_PfkB_CS"/>
</dbReference>
<evidence type="ECO:0000313" key="5">
    <source>
        <dbReference type="Proteomes" id="UP000727962"/>
    </source>
</evidence>
<keyword evidence="2" id="KW-0418">Kinase</keyword>
<evidence type="ECO:0000259" key="3">
    <source>
        <dbReference type="Pfam" id="PF00294"/>
    </source>
</evidence>
<protein>
    <recommendedName>
        <fullName evidence="3">Carbohydrate kinase PfkB domain-containing protein</fullName>
    </recommendedName>
</protein>
<feature type="domain" description="Carbohydrate kinase PfkB" evidence="3">
    <location>
        <begin position="14"/>
        <end position="314"/>
    </location>
</feature>
<proteinExistence type="predicted"/>
<dbReference type="GO" id="GO:0005829">
    <property type="term" value="C:cytosol"/>
    <property type="evidence" value="ECO:0007669"/>
    <property type="project" value="TreeGrafter"/>
</dbReference>
<organism evidence="4 5">
    <name type="scientific">Fimbriimonas ginsengisoli</name>
    <dbReference type="NCBI Taxonomy" id="1005039"/>
    <lineage>
        <taxon>Bacteria</taxon>
        <taxon>Bacillati</taxon>
        <taxon>Armatimonadota</taxon>
        <taxon>Fimbriimonadia</taxon>
        <taxon>Fimbriimonadales</taxon>
        <taxon>Fimbriimonadaceae</taxon>
        <taxon>Fimbriimonas</taxon>
    </lineage>
</organism>
<dbReference type="Gene3D" id="3.40.1190.20">
    <property type="match status" value="1"/>
</dbReference>
<dbReference type="AlphaFoldDB" id="A0A931LQX4"/>
<dbReference type="InterPro" id="IPR011913">
    <property type="entry name" value="RfaE_dom_I"/>
</dbReference>
<evidence type="ECO:0000313" key="4">
    <source>
        <dbReference type="EMBL" id="MBI1755828.1"/>
    </source>
</evidence>
<dbReference type="Proteomes" id="UP000727962">
    <property type="component" value="Unassembled WGS sequence"/>
</dbReference>
<keyword evidence="1" id="KW-0808">Transferase</keyword>
<dbReference type="InterPro" id="IPR011611">
    <property type="entry name" value="PfkB_dom"/>
</dbReference>
<dbReference type="GO" id="GO:0016773">
    <property type="term" value="F:phosphotransferase activity, alcohol group as acceptor"/>
    <property type="evidence" value="ECO:0007669"/>
    <property type="project" value="InterPro"/>
</dbReference>
<comment type="caution">
    <text evidence="4">The sequence shown here is derived from an EMBL/GenBank/DDBJ whole genome shotgun (WGS) entry which is preliminary data.</text>
</comment>
<dbReference type="GO" id="GO:0033785">
    <property type="term" value="F:heptose 7-phosphate kinase activity"/>
    <property type="evidence" value="ECO:0007669"/>
    <property type="project" value="TreeGrafter"/>
</dbReference>
<reference evidence="4" key="1">
    <citation type="submission" date="2020-07" db="EMBL/GenBank/DDBJ databases">
        <title>Huge and variable diversity of episymbiotic CPR bacteria and DPANN archaea in groundwater ecosystems.</title>
        <authorList>
            <person name="He C.Y."/>
            <person name="Keren R."/>
            <person name="Whittaker M."/>
            <person name="Farag I.F."/>
            <person name="Doudna J."/>
            <person name="Cate J.H.D."/>
            <person name="Banfield J.F."/>
        </authorList>
    </citation>
    <scope>NUCLEOTIDE SEQUENCE</scope>
    <source>
        <strain evidence="4">NC_groundwater_17_Pr7_B-0.1um_64_12</strain>
    </source>
</reference>